<dbReference type="Proteomes" id="UP000095286">
    <property type="component" value="Unplaced"/>
</dbReference>
<organism evidence="1 2">
    <name type="scientific">Rhabditophanes sp. KR3021</name>
    <dbReference type="NCBI Taxonomy" id="114890"/>
    <lineage>
        <taxon>Eukaryota</taxon>
        <taxon>Metazoa</taxon>
        <taxon>Ecdysozoa</taxon>
        <taxon>Nematoda</taxon>
        <taxon>Chromadorea</taxon>
        <taxon>Rhabditida</taxon>
        <taxon>Tylenchina</taxon>
        <taxon>Panagrolaimomorpha</taxon>
        <taxon>Strongyloidoidea</taxon>
        <taxon>Alloionematidae</taxon>
        <taxon>Rhabditophanes</taxon>
    </lineage>
</organism>
<protein>
    <submittedName>
        <fullName evidence="2">MFS domain-containing protein</fullName>
    </submittedName>
</protein>
<evidence type="ECO:0000313" key="2">
    <source>
        <dbReference type="WBParaSite" id="RSKR_0000821250.1"/>
    </source>
</evidence>
<evidence type="ECO:0000313" key="1">
    <source>
        <dbReference type="Proteomes" id="UP000095286"/>
    </source>
</evidence>
<accession>A0AC35U6E6</accession>
<name>A0AC35U6E6_9BILA</name>
<sequence length="441" mass="49426">MHLRLDPVLFLYMFTSFLKYPVFQSLIYEKVCYQDDNPLNGTFVDCKNLTQIHHNNNYQEKSNHVYLVSSLCLTLPSLISALILGKVYDTGSHTKLSLIIPFFGLILNDANYIIQAFYIKSNPYYLVISDVLFGICGGYTAIMGLINSYNVRSTLNSDRSKRISRFEGSIAMGATLGSALSGIMRESLGYTYLFGLILSLHCLCLLYVVLIVQNDVIDEDDRTRKESLQCLIVDVFKPILVQGISKIILASIFVCLSIELFAYSGVSDIQYSYFLYKFAWGDKSFGLFSGLSSGISGIGVLFLYPILINRFAISNHVLAIVGFCTKIITFFLMVFINDGSWIFLCLVPALFSRFIATGLRSLASQNTSTDQQGKLFTFVEMVQGITSLISSLVYNSLYPQTLSFFSGTMFLVSAVICVIPLLILIKLHFIIKKLDCKDDII</sequence>
<dbReference type="WBParaSite" id="RSKR_0000821250.1">
    <property type="protein sequence ID" value="RSKR_0000821250.1"/>
    <property type="gene ID" value="RSKR_0000821250"/>
</dbReference>
<proteinExistence type="predicted"/>
<reference evidence="2" key="1">
    <citation type="submission" date="2016-11" db="UniProtKB">
        <authorList>
            <consortium name="WormBaseParasite"/>
        </authorList>
    </citation>
    <scope>IDENTIFICATION</scope>
    <source>
        <strain evidence="2">KR3021</strain>
    </source>
</reference>